<dbReference type="Proteomes" id="UP000540685">
    <property type="component" value="Unassembled WGS sequence"/>
</dbReference>
<proteinExistence type="predicted"/>
<dbReference type="EMBL" id="JACHMP010000001">
    <property type="protein sequence ID" value="MBB5817258.1"/>
    <property type="molecule type" value="Genomic_DNA"/>
</dbReference>
<protein>
    <submittedName>
        <fullName evidence="1">Uncharacterized protein</fullName>
    </submittedName>
</protein>
<dbReference type="RefSeq" id="WP_221207697.1">
    <property type="nucleotide sequence ID" value="NZ_JACHMP010000001.1"/>
</dbReference>
<organism evidence="1 2">
    <name type="scientific">Streptosporangium becharense</name>
    <dbReference type="NCBI Taxonomy" id="1816182"/>
    <lineage>
        <taxon>Bacteria</taxon>
        <taxon>Bacillati</taxon>
        <taxon>Actinomycetota</taxon>
        <taxon>Actinomycetes</taxon>
        <taxon>Streptosporangiales</taxon>
        <taxon>Streptosporangiaceae</taxon>
        <taxon>Streptosporangium</taxon>
    </lineage>
</organism>
<reference evidence="1 2" key="1">
    <citation type="submission" date="2020-08" db="EMBL/GenBank/DDBJ databases">
        <title>Sequencing the genomes of 1000 actinobacteria strains.</title>
        <authorList>
            <person name="Klenk H.-P."/>
        </authorList>
    </citation>
    <scope>NUCLEOTIDE SEQUENCE [LARGE SCALE GENOMIC DNA]</scope>
    <source>
        <strain evidence="1 2">DSM 46887</strain>
    </source>
</reference>
<evidence type="ECO:0000313" key="2">
    <source>
        <dbReference type="Proteomes" id="UP000540685"/>
    </source>
</evidence>
<evidence type="ECO:0000313" key="1">
    <source>
        <dbReference type="EMBL" id="MBB5817258.1"/>
    </source>
</evidence>
<gene>
    <name evidence="1" type="ORF">F4562_000320</name>
</gene>
<accession>A0A7W9MEI1</accession>
<dbReference type="AlphaFoldDB" id="A0A7W9MEI1"/>
<keyword evidence="2" id="KW-1185">Reference proteome</keyword>
<comment type="caution">
    <text evidence="1">The sequence shown here is derived from an EMBL/GenBank/DDBJ whole genome shotgun (WGS) entry which is preliminary data.</text>
</comment>
<sequence>MSTGAVAGGPAAGTRIDRTVTSGTFSLDGQTFDVDNNAWVLGDDTERVVFDARTTWRPSPS</sequence>
<name>A0A7W9MEI1_9ACTN</name>